<sequence>MCFWETQRGTGCGVYGLNTTALLHSTASTARDENKSKRRYAGSWPAARVPAYRVLFRRLTQRHLEIFQIGTLRFTAGGVACLQMPGWHAADGVPAQAATDAGTPARLEREMMKAQLDILSDTTTLVSLWFAGVTDLRAEVLRTFAPEKWQWSNDPVQHHVESDWGSEEDSVGPIAVDSLDSLLYSPLDILSNWQPLHVAMVSLGALYPRALQRLNRRSPMTRIALAVFISFAFISLYLYHRFNIWLDLVYTYRDRHMFYVISKYAPKWYSEQLIKELFPTDEFPHKFPPVIPALMDAPWIGSWDVPKLQVPPSTAASKQASSQRGIGPYHPTTPAFLMLHIFSSPTRKGAARRAFIRERHPLFSIPKGYRHLVEVKFVIGFTSEDRDDSWQKQDEVEREQETHGDLLQIPGLKNGENMNEGKTIMWMQYVGRQGAREAQWVLKCDDDAIPILPNMLPELLELNARDPAFVGTALGRWPGSVYQHSGFTYGFSWGVIKTLSAAKLPWEVVTRSHHEDMHTGEIMLGLPSKPSYRHVDIECYRTNDCTKEQKDAINKALYHNLPEETWEPWPSRDKRTTLRLVDWEGRLNDYGEPWTHDFRDAVGWHGFKSDESYDNAYNKLIADFRSTGREYEWVVPRNMRKFKFADEL</sequence>
<keyword evidence="8" id="KW-0333">Golgi apparatus</keyword>
<dbReference type="Gene3D" id="3.90.550.50">
    <property type="match status" value="1"/>
</dbReference>
<comment type="similarity">
    <text evidence="2">Belongs to the glycosyltransferase 31 family.</text>
</comment>
<organism evidence="11 12">
    <name type="scientific">Apiotrichum porosum</name>
    <dbReference type="NCBI Taxonomy" id="105984"/>
    <lineage>
        <taxon>Eukaryota</taxon>
        <taxon>Fungi</taxon>
        <taxon>Dikarya</taxon>
        <taxon>Basidiomycota</taxon>
        <taxon>Agaricomycotina</taxon>
        <taxon>Tremellomycetes</taxon>
        <taxon>Trichosporonales</taxon>
        <taxon>Trichosporonaceae</taxon>
        <taxon>Apiotrichum</taxon>
    </lineage>
</organism>
<evidence type="ECO:0000313" key="11">
    <source>
        <dbReference type="EMBL" id="RSH83420.1"/>
    </source>
</evidence>
<evidence type="ECO:0000256" key="5">
    <source>
        <dbReference type="ARBA" id="ARBA00022692"/>
    </source>
</evidence>
<keyword evidence="7 10" id="KW-1133">Transmembrane helix</keyword>
<evidence type="ECO:0000256" key="6">
    <source>
        <dbReference type="ARBA" id="ARBA00022968"/>
    </source>
</evidence>
<feature type="transmembrane region" description="Helical" evidence="10">
    <location>
        <begin position="223"/>
        <end position="240"/>
    </location>
</feature>
<evidence type="ECO:0000256" key="10">
    <source>
        <dbReference type="SAM" id="Phobius"/>
    </source>
</evidence>
<dbReference type="GO" id="GO:0016758">
    <property type="term" value="F:hexosyltransferase activity"/>
    <property type="evidence" value="ECO:0007669"/>
    <property type="project" value="InterPro"/>
</dbReference>
<keyword evidence="9 10" id="KW-0472">Membrane</keyword>
<keyword evidence="12" id="KW-1185">Reference proteome</keyword>
<dbReference type="GO" id="GO:0000139">
    <property type="term" value="C:Golgi membrane"/>
    <property type="evidence" value="ECO:0007669"/>
    <property type="project" value="UniProtKB-SubCell"/>
</dbReference>
<comment type="caution">
    <text evidence="11">The sequence shown here is derived from an EMBL/GenBank/DDBJ whole genome shotgun (WGS) entry which is preliminary data.</text>
</comment>
<evidence type="ECO:0000256" key="7">
    <source>
        <dbReference type="ARBA" id="ARBA00022989"/>
    </source>
</evidence>
<evidence type="ECO:0000256" key="9">
    <source>
        <dbReference type="ARBA" id="ARBA00023136"/>
    </source>
</evidence>
<gene>
    <name evidence="11" type="ORF">EHS24_007104</name>
</gene>
<evidence type="ECO:0000256" key="1">
    <source>
        <dbReference type="ARBA" id="ARBA00004323"/>
    </source>
</evidence>
<evidence type="ECO:0000256" key="4">
    <source>
        <dbReference type="ARBA" id="ARBA00022679"/>
    </source>
</evidence>
<keyword evidence="3" id="KW-0328">Glycosyltransferase</keyword>
<dbReference type="PANTHER" id="PTHR11214">
    <property type="entry name" value="BETA-1,3-N-ACETYLGLUCOSAMINYLTRANSFERASE"/>
    <property type="match status" value="1"/>
</dbReference>
<comment type="subcellular location">
    <subcellularLocation>
        <location evidence="1">Golgi apparatus membrane</location>
        <topology evidence="1">Single-pass type II membrane protein</topology>
    </subcellularLocation>
</comment>
<dbReference type="InterPro" id="IPR002659">
    <property type="entry name" value="Glyco_trans_31"/>
</dbReference>
<keyword evidence="5 10" id="KW-0812">Transmembrane</keyword>
<dbReference type="PANTHER" id="PTHR11214:SF351">
    <property type="entry name" value="BETA-1,3-GALACTOSYLTRANSFERASE PVG3"/>
    <property type="match status" value="1"/>
</dbReference>
<protein>
    <recommendedName>
        <fullName evidence="13">Glycosyltransferase family 31 protein</fullName>
    </recommendedName>
</protein>
<evidence type="ECO:0000256" key="2">
    <source>
        <dbReference type="ARBA" id="ARBA00008661"/>
    </source>
</evidence>
<dbReference type="Proteomes" id="UP000279236">
    <property type="component" value="Unassembled WGS sequence"/>
</dbReference>
<dbReference type="OrthoDB" id="414175at2759"/>
<dbReference type="AlphaFoldDB" id="A0A427XX53"/>
<evidence type="ECO:0000313" key="12">
    <source>
        <dbReference type="Proteomes" id="UP000279236"/>
    </source>
</evidence>
<reference evidence="11 12" key="1">
    <citation type="submission" date="2018-11" db="EMBL/GenBank/DDBJ databases">
        <title>Genome sequence of Apiotrichum porosum DSM 27194.</title>
        <authorList>
            <person name="Aliyu H."/>
            <person name="Gorte O."/>
            <person name="Ochsenreither K."/>
        </authorList>
    </citation>
    <scope>NUCLEOTIDE SEQUENCE [LARGE SCALE GENOMIC DNA]</scope>
    <source>
        <strain evidence="11 12">DSM 27194</strain>
    </source>
</reference>
<keyword evidence="6" id="KW-0735">Signal-anchor</keyword>
<dbReference type="GO" id="GO:0051072">
    <property type="term" value="P:4,6-pyruvylated galactose residue biosynthetic process"/>
    <property type="evidence" value="ECO:0007669"/>
    <property type="project" value="TreeGrafter"/>
</dbReference>
<accession>A0A427XX53</accession>
<evidence type="ECO:0008006" key="13">
    <source>
        <dbReference type="Google" id="ProtNLM"/>
    </source>
</evidence>
<proteinExistence type="inferred from homology"/>
<dbReference type="GeneID" id="39591647"/>
<evidence type="ECO:0000256" key="3">
    <source>
        <dbReference type="ARBA" id="ARBA00022676"/>
    </source>
</evidence>
<dbReference type="STRING" id="105984.A0A427XX53"/>
<name>A0A427XX53_9TREE</name>
<evidence type="ECO:0000256" key="8">
    <source>
        <dbReference type="ARBA" id="ARBA00023034"/>
    </source>
</evidence>
<dbReference type="RefSeq" id="XP_028477372.1">
    <property type="nucleotide sequence ID" value="XM_028622480.1"/>
</dbReference>
<keyword evidence="4" id="KW-0808">Transferase</keyword>
<dbReference type="EMBL" id="RSCE01000004">
    <property type="protein sequence ID" value="RSH83420.1"/>
    <property type="molecule type" value="Genomic_DNA"/>
</dbReference>